<evidence type="ECO:0000256" key="6">
    <source>
        <dbReference type="SAM" id="MobiDB-lite"/>
    </source>
</evidence>
<protein>
    <recommendedName>
        <fullName evidence="12">Lamina-associated polypeptide 2</fullName>
    </recommendedName>
</protein>
<dbReference type="GO" id="GO:0003677">
    <property type="term" value="F:DNA binding"/>
    <property type="evidence" value="ECO:0007669"/>
    <property type="project" value="UniProtKB-KW"/>
</dbReference>
<keyword evidence="7" id="KW-0472">Membrane</keyword>
<feature type="transmembrane region" description="Helical" evidence="7">
    <location>
        <begin position="231"/>
        <end position="251"/>
    </location>
</feature>
<dbReference type="FunFam" id="1.10.720.40:FF:000001">
    <property type="entry name" value="LEM domain containing 2, isoform CRA_a"/>
    <property type="match status" value="2"/>
</dbReference>
<dbReference type="SUPFAM" id="SSF63451">
    <property type="entry name" value="LEM domain"/>
    <property type="match status" value="2"/>
</dbReference>
<keyword evidence="11" id="KW-1185">Reference proteome</keyword>
<reference evidence="10" key="1">
    <citation type="submission" date="2020-10" db="EMBL/GenBank/DDBJ databases">
        <title>Chromosome-scale genome assembly of the Allis shad, Alosa alosa.</title>
        <authorList>
            <person name="Margot Z."/>
            <person name="Christophe K."/>
            <person name="Cabau C."/>
            <person name="Louis A."/>
            <person name="Berthelot C."/>
            <person name="Parey E."/>
            <person name="Roest Crollius H."/>
            <person name="Montfort J."/>
            <person name="Robinson-Rechavi M."/>
            <person name="Bucao C."/>
            <person name="Bouchez O."/>
            <person name="Gislard M."/>
            <person name="Lluch J."/>
            <person name="Milhes M."/>
            <person name="Lampietro C."/>
            <person name="Lopez Roques C."/>
            <person name="Donnadieu C."/>
            <person name="Braasch I."/>
            <person name="Desvignes T."/>
            <person name="Postlethwait J."/>
            <person name="Bobe J."/>
            <person name="Guiguen Y."/>
        </authorList>
    </citation>
    <scope>NUCLEOTIDE SEQUENCE</scope>
    <source>
        <strain evidence="10">M-15738</strain>
        <tissue evidence="10">Blood</tissue>
    </source>
</reference>
<dbReference type="PANTHER" id="PTHR12019:SF22">
    <property type="entry name" value="LAMINA-ASSOCIATED POLYPEPTIDE 2, ISOFORMS BETA_GAMMA"/>
    <property type="match status" value="1"/>
</dbReference>
<evidence type="ECO:0000259" key="9">
    <source>
        <dbReference type="PROSITE" id="PS50955"/>
    </source>
</evidence>
<dbReference type="CDD" id="cd12940">
    <property type="entry name" value="LEM_LAP2_LEMD1"/>
    <property type="match status" value="1"/>
</dbReference>
<evidence type="ECO:0000256" key="5">
    <source>
        <dbReference type="ARBA" id="ARBA00023125"/>
    </source>
</evidence>
<sequence length="300" mass="33020">MPVFLEDPSQFSKERLKSELIAHNIALPPGESKKQEYLELYLKNVDAKNAADFSSDEEEDQPAQVDGQEQRPEEPDMWDLTGLTDEDLKAHLLQHGFQAGPITATTRLVYEKKLRRLMEPNTPAQLNGSADQALYSDSEEEEQGEEEELPGPETVACVEKDAVGSKCQVPVTDVLMEIFPEMEKTPTGISATRRRPIKGAAGRPVQFKYPDTPLSPNSADQREVQRRQVPLWVQLLIFALVSLLLYLAYAATEESLESPLTLLLDGVTQAAAALQEEVAAPSVDDAPVMADVAAPPLLGE</sequence>
<feature type="domain" description="LEM" evidence="8">
    <location>
        <begin position="77"/>
        <end position="121"/>
    </location>
</feature>
<keyword evidence="3" id="KW-0597">Phosphoprotein</keyword>
<name>A0AAV6HAE1_9TELE</name>
<evidence type="ECO:0000256" key="4">
    <source>
        <dbReference type="ARBA" id="ARBA00022990"/>
    </source>
</evidence>
<keyword evidence="4" id="KW-0007">Acetylation</keyword>
<dbReference type="SMART" id="SM01261">
    <property type="entry name" value="Thymopoietin"/>
    <property type="match status" value="1"/>
</dbReference>
<dbReference type="SMART" id="SM00540">
    <property type="entry name" value="LEM"/>
    <property type="match status" value="1"/>
</dbReference>
<dbReference type="PROSITE" id="PS50954">
    <property type="entry name" value="LEM"/>
    <property type="match status" value="1"/>
</dbReference>
<evidence type="ECO:0000259" key="8">
    <source>
        <dbReference type="PROSITE" id="PS50954"/>
    </source>
</evidence>
<dbReference type="Gene3D" id="1.10.720.40">
    <property type="match status" value="2"/>
</dbReference>
<dbReference type="EMBL" id="JADWDJ010000004">
    <property type="protein sequence ID" value="KAG5282771.1"/>
    <property type="molecule type" value="Genomic_DNA"/>
</dbReference>
<dbReference type="InterPro" id="IPR003887">
    <property type="entry name" value="LEM_dom"/>
</dbReference>
<dbReference type="Pfam" id="PF03020">
    <property type="entry name" value="LEM"/>
    <property type="match status" value="1"/>
</dbReference>
<evidence type="ECO:0000256" key="7">
    <source>
        <dbReference type="SAM" id="Phobius"/>
    </source>
</evidence>
<comment type="similarity">
    <text evidence="1">Belongs to the LEM family.</text>
</comment>
<keyword evidence="7" id="KW-0812">Transmembrane</keyword>
<evidence type="ECO:0000313" key="11">
    <source>
        <dbReference type="Proteomes" id="UP000823561"/>
    </source>
</evidence>
<evidence type="ECO:0000256" key="2">
    <source>
        <dbReference type="ARBA" id="ARBA00022481"/>
    </source>
</evidence>
<evidence type="ECO:0000313" key="10">
    <source>
        <dbReference type="EMBL" id="KAG5282771.1"/>
    </source>
</evidence>
<dbReference type="PANTHER" id="PTHR12019">
    <property type="entry name" value="LAMINA-ASSOCIATED POLYPEPTIDE THYMOPOIETIN"/>
    <property type="match status" value="1"/>
</dbReference>
<keyword evidence="2" id="KW-0488">Methylation</keyword>
<keyword evidence="7" id="KW-1133">Transmembrane helix</keyword>
<evidence type="ECO:0000256" key="1">
    <source>
        <dbReference type="ARBA" id="ARBA00007744"/>
    </source>
</evidence>
<feature type="region of interest" description="Disordered" evidence="6">
    <location>
        <begin position="49"/>
        <end position="78"/>
    </location>
</feature>
<feature type="region of interest" description="Disordered" evidence="6">
    <location>
        <begin position="119"/>
        <end position="151"/>
    </location>
</feature>
<organism evidence="10 11">
    <name type="scientific">Alosa alosa</name>
    <name type="common">allis shad</name>
    <dbReference type="NCBI Taxonomy" id="278164"/>
    <lineage>
        <taxon>Eukaryota</taxon>
        <taxon>Metazoa</taxon>
        <taxon>Chordata</taxon>
        <taxon>Craniata</taxon>
        <taxon>Vertebrata</taxon>
        <taxon>Euteleostomi</taxon>
        <taxon>Actinopterygii</taxon>
        <taxon>Neopterygii</taxon>
        <taxon>Teleostei</taxon>
        <taxon>Clupei</taxon>
        <taxon>Clupeiformes</taxon>
        <taxon>Clupeoidei</taxon>
        <taxon>Clupeidae</taxon>
        <taxon>Alosa</taxon>
    </lineage>
</organism>
<dbReference type="Proteomes" id="UP000823561">
    <property type="component" value="Chromosome 4"/>
</dbReference>
<dbReference type="InterPro" id="IPR013146">
    <property type="entry name" value="LEM-like_dom"/>
</dbReference>
<dbReference type="InterPro" id="IPR051656">
    <property type="entry name" value="LEM_domain"/>
</dbReference>
<evidence type="ECO:0008006" key="12">
    <source>
        <dbReference type="Google" id="ProtNLM"/>
    </source>
</evidence>
<gene>
    <name evidence="10" type="ORF">AALO_G00059770</name>
</gene>
<accession>A0AAV6HAE1</accession>
<dbReference type="Pfam" id="PF08198">
    <property type="entry name" value="Thymopoietin"/>
    <property type="match status" value="1"/>
</dbReference>
<feature type="domain" description="LEM-like" evidence="9">
    <location>
        <begin position="5"/>
        <end position="48"/>
    </location>
</feature>
<evidence type="ECO:0000256" key="3">
    <source>
        <dbReference type="ARBA" id="ARBA00022553"/>
    </source>
</evidence>
<dbReference type="AlphaFoldDB" id="A0AAV6HAE1"/>
<keyword evidence="5" id="KW-0238">DNA-binding</keyword>
<dbReference type="GO" id="GO:0005635">
    <property type="term" value="C:nuclear envelope"/>
    <property type="evidence" value="ECO:0007669"/>
    <property type="project" value="UniProtKB-ARBA"/>
</dbReference>
<dbReference type="PROSITE" id="PS50955">
    <property type="entry name" value="LEM_LIKE"/>
    <property type="match status" value="1"/>
</dbReference>
<comment type="caution">
    <text evidence="10">The sequence shown here is derived from an EMBL/GenBank/DDBJ whole genome shotgun (WGS) entry which is preliminary data.</text>
</comment>
<proteinExistence type="inferred from homology"/>
<dbReference type="InterPro" id="IPR011015">
    <property type="entry name" value="LEM/LEM-like_dom_sf"/>
</dbReference>
<feature type="compositionally biased region" description="Acidic residues" evidence="6">
    <location>
        <begin position="137"/>
        <end position="150"/>
    </location>
</feature>